<evidence type="ECO:0000313" key="2">
    <source>
        <dbReference type="Proteomes" id="UP000828390"/>
    </source>
</evidence>
<accession>A0A9D4J402</accession>
<evidence type="ECO:0000313" key="1">
    <source>
        <dbReference type="EMBL" id="KAH3795034.1"/>
    </source>
</evidence>
<dbReference type="Proteomes" id="UP000828390">
    <property type="component" value="Unassembled WGS sequence"/>
</dbReference>
<protein>
    <submittedName>
        <fullName evidence="1">Uncharacterized protein</fullName>
    </submittedName>
</protein>
<keyword evidence="2" id="KW-1185">Reference proteome</keyword>
<dbReference type="AlphaFoldDB" id="A0A9D4J402"/>
<dbReference type="EMBL" id="JAIWYP010000007">
    <property type="protein sequence ID" value="KAH3795034.1"/>
    <property type="molecule type" value="Genomic_DNA"/>
</dbReference>
<sequence>MPQHRCLIQLNPALCREETQLMRRDWHPFISGDGYLAPKAILSWFNRGYYGFLCRCRLMSYLNVPRIP</sequence>
<organism evidence="1 2">
    <name type="scientific">Dreissena polymorpha</name>
    <name type="common">Zebra mussel</name>
    <name type="synonym">Mytilus polymorpha</name>
    <dbReference type="NCBI Taxonomy" id="45954"/>
    <lineage>
        <taxon>Eukaryota</taxon>
        <taxon>Metazoa</taxon>
        <taxon>Spiralia</taxon>
        <taxon>Lophotrochozoa</taxon>
        <taxon>Mollusca</taxon>
        <taxon>Bivalvia</taxon>
        <taxon>Autobranchia</taxon>
        <taxon>Heteroconchia</taxon>
        <taxon>Euheterodonta</taxon>
        <taxon>Imparidentia</taxon>
        <taxon>Neoheterodontei</taxon>
        <taxon>Myida</taxon>
        <taxon>Dreissenoidea</taxon>
        <taxon>Dreissenidae</taxon>
        <taxon>Dreissena</taxon>
    </lineage>
</organism>
<comment type="caution">
    <text evidence="1">The sequence shown here is derived from an EMBL/GenBank/DDBJ whole genome shotgun (WGS) entry which is preliminary data.</text>
</comment>
<reference evidence="1" key="2">
    <citation type="submission" date="2020-11" db="EMBL/GenBank/DDBJ databases">
        <authorList>
            <person name="McCartney M.A."/>
            <person name="Auch B."/>
            <person name="Kono T."/>
            <person name="Mallez S."/>
            <person name="Becker A."/>
            <person name="Gohl D.M."/>
            <person name="Silverstein K.A.T."/>
            <person name="Koren S."/>
            <person name="Bechman K.B."/>
            <person name="Herman A."/>
            <person name="Abrahante J.E."/>
            <person name="Garbe J."/>
        </authorList>
    </citation>
    <scope>NUCLEOTIDE SEQUENCE</scope>
    <source>
        <strain evidence="1">Duluth1</strain>
        <tissue evidence="1">Whole animal</tissue>
    </source>
</reference>
<proteinExistence type="predicted"/>
<reference evidence="1" key="1">
    <citation type="journal article" date="2019" name="bioRxiv">
        <title>The Genome of the Zebra Mussel, Dreissena polymorpha: A Resource for Invasive Species Research.</title>
        <authorList>
            <person name="McCartney M.A."/>
            <person name="Auch B."/>
            <person name="Kono T."/>
            <person name="Mallez S."/>
            <person name="Zhang Y."/>
            <person name="Obille A."/>
            <person name="Becker A."/>
            <person name="Abrahante J.E."/>
            <person name="Garbe J."/>
            <person name="Badalamenti J.P."/>
            <person name="Herman A."/>
            <person name="Mangelson H."/>
            <person name="Liachko I."/>
            <person name="Sullivan S."/>
            <person name="Sone E.D."/>
            <person name="Koren S."/>
            <person name="Silverstein K.A.T."/>
            <person name="Beckman K.B."/>
            <person name="Gohl D.M."/>
        </authorList>
    </citation>
    <scope>NUCLEOTIDE SEQUENCE</scope>
    <source>
        <strain evidence="1">Duluth1</strain>
        <tissue evidence="1">Whole animal</tissue>
    </source>
</reference>
<name>A0A9D4J402_DREPO</name>
<gene>
    <name evidence="1" type="ORF">DPMN_148579</name>
</gene>